<dbReference type="InterPro" id="IPR009057">
    <property type="entry name" value="Homeodomain-like_sf"/>
</dbReference>
<evidence type="ECO:0000256" key="3">
    <source>
        <dbReference type="ARBA" id="ARBA00023125"/>
    </source>
</evidence>
<dbReference type="GO" id="GO:0000976">
    <property type="term" value="F:transcription cis-regulatory region binding"/>
    <property type="evidence" value="ECO:0007669"/>
    <property type="project" value="TreeGrafter"/>
</dbReference>
<dbReference type="PROSITE" id="PS01081">
    <property type="entry name" value="HTH_TETR_1"/>
    <property type="match status" value="1"/>
</dbReference>
<keyword evidence="3 5" id="KW-0238">DNA-binding</keyword>
<dbReference type="InterPro" id="IPR036271">
    <property type="entry name" value="Tet_transcr_reg_TetR-rel_C_sf"/>
</dbReference>
<dbReference type="PROSITE" id="PS50977">
    <property type="entry name" value="HTH_TETR_2"/>
    <property type="match status" value="1"/>
</dbReference>
<keyword evidence="2" id="KW-0805">Transcription regulation</keyword>
<evidence type="ECO:0000256" key="4">
    <source>
        <dbReference type="ARBA" id="ARBA00023163"/>
    </source>
</evidence>
<keyword evidence="4" id="KW-0804">Transcription</keyword>
<dbReference type="FunFam" id="1.10.10.60:FF:000141">
    <property type="entry name" value="TetR family transcriptional regulator"/>
    <property type="match status" value="1"/>
</dbReference>
<dbReference type="SUPFAM" id="SSF46689">
    <property type="entry name" value="Homeodomain-like"/>
    <property type="match status" value="1"/>
</dbReference>
<dbReference type="Pfam" id="PF14246">
    <property type="entry name" value="TetR_C_7"/>
    <property type="match status" value="1"/>
</dbReference>
<evidence type="ECO:0000313" key="7">
    <source>
        <dbReference type="EMBL" id="CAB3631252.1"/>
    </source>
</evidence>
<dbReference type="PANTHER" id="PTHR30055">
    <property type="entry name" value="HTH-TYPE TRANSCRIPTIONAL REGULATOR RUTR"/>
    <property type="match status" value="1"/>
</dbReference>
<dbReference type="Pfam" id="PF00440">
    <property type="entry name" value="TetR_N"/>
    <property type="match status" value="1"/>
</dbReference>
<feature type="DNA-binding region" description="H-T-H motif" evidence="5">
    <location>
        <begin position="69"/>
        <end position="88"/>
    </location>
</feature>
<dbReference type="PRINTS" id="PR00455">
    <property type="entry name" value="HTHTETR"/>
</dbReference>
<dbReference type="SUPFAM" id="SSF48498">
    <property type="entry name" value="Tetracyclin repressor-like, C-terminal domain"/>
    <property type="match status" value="1"/>
</dbReference>
<dbReference type="InterPro" id="IPR039536">
    <property type="entry name" value="TetR_C_Proteobacteria"/>
</dbReference>
<accession>A0A6S6YSD8</accession>
<reference evidence="7 8" key="1">
    <citation type="submission" date="2020-04" db="EMBL/GenBank/DDBJ databases">
        <authorList>
            <person name="De Canck E."/>
        </authorList>
    </citation>
    <scope>NUCLEOTIDE SEQUENCE [LARGE SCALE GENOMIC DNA]</scope>
    <source>
        <strain evidence="7 8">LMG 3431</strain>
    </source>
</reference>
<dbReference type="Proteomes" id="UP000494108">
    <property type="component" value="Unassembled WGS sequence"/>
</dbReference>
<dbReference type="InterPro" id="IPR023772">
    <property type="entry name" value="DNA-bd_HTH_TetR-type_CS"/>
</dbReference>
<feature type="domain" description="HTH tetR-type" evidence="6">
    <location>
        <begin position="46"/>
        <end position="106"/>
    </location>
</feature>
<keyword evidence="8" id="KW-1185">Reference proteome</keyword>
<organism evidence="7 8">
    <name type="scientific">Achromobacter pestifer</name>
    <dbReference type="NCBI Taxonomy" id="1353889"/>
    <lineage>
        <taxon>Bacteria</taxon>
        <taxon>Pseudomonadati</taxon>
        <taxon>Pseudomonadota</taxon>
        <taxon>Betaproteobacteria</taxon>
        <taxon>Burkholderiales</taxon>
        <taxon>Alcaligenaceae</taxon>
        <taxon>Achromobacter</taxon>
    </lineage>
</organism>
<evidence type="ECO:0000313" key="8">
    <source>
        <dbReference type="Proteomes" id="UP000494108"/>
    </source>
</evidence>
<proteinExistence type="predicted"/>
<protein>
    <recommendedName>
        <fullName evidence="6">HTH tetR-type domain-containing protein</fullName>
    </recommendedName>
</protein>
<dbReference type="AlphaFoldDB" id="A0A6S6YSD8"/>
<name>A0A6S6YSD8_9BURK</name>
<sequence>MADPGMADENYTGECTFAFLKSKPVGVNLRVSPNEPLMTAPKRLTDRKHEAILMAAIDEFRRHGFAATSMDQIAAAAGASKRTVYNHFPSKDALFAEILMQLWRRAAVVDLSYCADRPLREQLLELLWQKMRMLNDACFMDLARVLASEAILSPARGRDMMARLGDKEEGVVLWVRAAVADGRLNAADPMFAAQQLQGLVKSFALWPQLAIGQPPLTDAQQTQVVEAAVDMFLGYYGVQAA</sequence>
<evidence type="ECO:0000259" key="6">
    <source>
        <dbReference type="PROSITE" id="PS50977"/>
    </source>
</evidence>
<dbReference type="InterPro" id="IPR001647">
    <property type="entry name" value="HTH_TetR"/>
</dbReference>
<dbReference type="GO" id="GO:0003700">
    <property type="term" value="F:DNA-binding transcription factor activity"/>
    <property type="evidence" value="ECO:0007669"/>
    <property type="project" value="TreeGrafter"/>
</dbReference>
<evidence type="ECO:0000256" key="2">
    <source>
        <dbReference type="ARBA" id="ARBA00023015"/>
    </source>
</evidence>
<dbReference type="EMBL" id="CADIJX010000001">
    <property type="protein sequence ID" value="CAB3631252.1"/>
    <property type="molecule type" value="Genomic_DNA"/>
</dbReference>
<evidence type="ECO:0000256" key="1">
    <source>
        <dbReference type="ARBA" id="ARBA00022491"/>
    </source>
</evidence>
<dbReference type="PANTHER" id="PTHR30055:SF224">
    <property type="entry name" value="TRANSCRIPTIONAL REGULATOR TETR FAMILY"/>
    <property type="match status" value="1"/>
</dbReference>
<dbReference type="InterPro" id="IPR050109">
    <property type="entry name" value="HTH-type_TetR-like_transc_reg"/>
</dbReference>
<evidence type="ECO:0000256" key="5">
    <source>
        <dbReference type="PROSITE-ProRule" id="PRU00335"/>
    </source>
</evidence>
<gene>
    <name evidence="7" type="ORF">LMG3431_01287</name>
</gene>
<keyword evidence="1" id="KW-0678">Repressor</keyword>
<dbReference type="Gene3D" id="1.10.10.60">
    <property type="entry name" value="Homeodomain-like"/>
    <property type="match status" value="1"/>
</dbReference>
<dbReference type="Gene3D" id="1.10.357.10">
    <property type="entry name" value="Tetracycline Repressor, domain 2"/>
    <property type="match status" value="1"/>
</dbReference>